<evidence type="ECO:0000313" key="2">
    <source>
        <dbReference type="EMBL" id="CAG9772348.1"/>
    </source>
</evidence>
<evidence type="ECO:0000256" key="1">
    <source>
        <dbReference type="SAM" id="Coils"/>
    </source>
</evidence>
<dbReference type="EMBL" id="OU892284">
    <property type="protein sequence ID" value="CAG9772348.1"/>
    <property type="molecule type" value="Genomic_DNA"/>
</dbReference>
<gene>
    <name evidence="2" type="ORF">CEUTPL_LOCUS12761</name>
</gene>
<sequence>MAGKSQNLTLKIVNTRVDLLSKQFNDGINILRTEFAKISQAPITISGDCENSEFLKKLNSFQESISSSLQEIKMQVSDIKSELSKVKQDISKMELQHNVNTLLIHGLSEEQGKDLYTTVLSFFQQKLNIQLNKNHINFCVRIGKKPNKPKSSKSRPISVRFRNRWMRHTVFASKKLLKGSKVMITELLTTENLALFKKARDIYDRNNVWTYNGLVFKKNSAGDRELIRDEKSLNDSIISLNDSASERNNKDGDDGEN</sequence>
<keyword evidence="1" id="KW-0175">Coiled coil</keyword>
<protein>
    <submittedName>
        <fullName evidence="2">Uncharacterized protein</fullName>
    </submittedName>
</protein>
<organism evidence="2 3">
    <name type="scientific">Ceutorhynchus assimilis</name>
    <name type="common">cabbage seed weevil</name>
    <dbReference type="NCBI Taxonomy" id="467358"/>
    <lineage>
        <taxon>Eukaryota</taxon>
        <taxon>Metazoa</taxon>
        <taxon>Ecdysozoa</taxon>
        <taxon>Arthropoda</taxon>
        <taxon>Hexapoda</taxon>
        <taxon>Insecta</taxon>
        <taxon>Pterygota</taxon>
        <taxon>Neoptera</taxon>
        <taxon>Endopterygota</taxon>
        <taxon>Coleoptera</taxon>
        <taxon>Polyphaga</taxon>
        <taxon>Cucujiformia</taxon>
        <taxon>Curculionidae</taxon>
        <taxon>Ceutorhynchinae</taxon>
        <taxon>Ceutorhynchus</taxon>
    </lineage>
</organism>
<feature type="coiled-coil region" evidence="1">
    <location>
        <begin position="69"/>
        <end position="96"/>
    </location>
</feature>
<keyword evidence="3" id="KW-1185">Reference proteome</keyword>
<dbReference type="OrthoDB" id="10066957at2759"/>
<reference evidence="2" key="1">
    <citation type="submission" date="2022-01" db="EMBL/GenBank/DDBJ databases">
        <authorList>
            <person name="King R."/>
        </authorList>
    </citation>
    <scope>NUCLEOTIDE SEQUENCE</scope>
</reference>
<dbReference type="AlphaFoldDB" id="A0A9N9MXM3"/>
<evidence type="ECO:0000313" key="3">
    <source>
        <dbReference type="Proteomes" id="UP001152799"/>
    </source>
</evidence>
<proteinExistence type="predicted"/>
<accession>A0A9N9MXM3</accession>
<dbReference type="Proteomes" id="UP001152799">
    <property type="component" value="Chromosome 8"/>
</dbReference>
<name>A0A9N9MXM3_9CUCU</name>